<dbReference type="FunCoup" id="A0A168LAM2">
    <property type="interactions" value="610"/>
</dbReference>
<organism evidence="6">
    <name type="scientific">Absidia glauca</name>
    <name type="common">Pin mould</name>
    <dbReference type="NCBI Taxonomy" id="4829"/>
    <lineage>
        <taxon>Eukaryota</taxon>
        <taxon>Fungi</taxon>
        <taxon>Fungi incertae sedis</taxon>
        <taxon>Mucoromycota</taxon>
        <taxon>Mucoromycotina</taxon>
        <taxon>Mucoromycetes</taxon>
        <taxon>Mucorales</taxon>
        <taxon>Cunninghamellaceae</taxon>
        <taxon>Absidia</taxon>
    </lineage>
</organism>
<dbReference type="GO" id="GO:0005730">
    <property type="term" value="C:nucleolus"/>
    <property type="evidence" value="ECO:0007669"/>
    <property type="project" value="TreeGrafter"/>
</dbReference>
<dbReference type="PANTHER" id="PTHR15565">
    <property type="entry name" value="AATF PROTEIN APOPTOSIS ANTAGONIZING TRANSCRIPTION FACTOR"/>
    <property type="match status" value="1"/>
</dbReference>
<dbReference type="GO" id="GO:0000462">
    <property type="term" value="P:maturation of SSU-rRNA from tricistronic rRNA transcript (SSU-rRNA, 5.8S rRNA, LSU-rRNA)"/>
    <property type="evidence" value="ECO:0007669"/>
    <property type="project" value="TreeGrafter"/>
</dbReference>
<evidence type="ECO:0000259" key="4">
    <source>
        <dbReference type="Pfam" id="PF08164"/>
    </source>
</evidence>
<dbReference type="STRING" id="4829.A0A168LAM2"/>
<feature type="domain" description="Apoptosis-antagonizing transcription factor C-terminal" evidence="4">
    <location>
        <begin position="408"/>
        <end position="491"/>
    </location>
</feature>
<evidence type="ECO:0000256" key="2">
    <source>
        <dbReference type="ARBA" id="ARBA00013850"/>
    </source>
</evidence>
<evidence type="ECO:0000256" key="1">
    <source>
        <dbReference type="ARBA" id="ARBA00008966"/>
    </source>
</evidence>
<feature type="compositionally biased region" description="Basic and acidic residues" evidence="3">
    <location>
        <begin position="70"/>
        <end position="85"/>
    </location>
</feature>
<dbReference type="InterPro" id="IPR012617">
    <property type="entry name" value="AATF_C"/>
</dbReference>
<dbReference type="OMA" id="INFMAPN"/>
<feature type="region of interest" description="Disordered" evidence="3">
    <location>
        <begin position="369"/>
        <end position="393"/>
    </location>
</feature>
<sequence>MAPTKSLADQIADLDNTAPRDYDPEDLVEPMNETSIDDQDGLDKEEHDGRGHYVKVGKSSLRNQQAFLLDDPRYSGERKSRKDIYSDQDSDDDNDEVAWTGFDQGEEELEIGDDSGESQDDDDEDDEDVETQDDEDDNDDDDDESVSGESDQSDNEEGDDELNEQLKQLQQDEKDMLSQLAKNTSTDIEKGQHVRQQLTLWDNSLETRIRIQKAVELSNQLPQGDRITEILDSDDSVKEEADKVKGELRGVIDDIMDLRTTLLEANDAIDLDEITYDSRKRCLDDDDEYIEALWNDIDQVNSVFVPFRNSTLDKWSNKVQAASSARMTKKFKAFDQSILTQIDNLMNDKEGLVRRTQLQRAEYKILGKPTPTEAVTEEEGQADSSNNKKSNRYQDTYDEELFDDNDFYQQQLRELIESRMVDTDDPIASGMRWAAIKKDQVKKKKKNIDTKASKGRKLRFNVHEKIQNFMAPAPAGTWHDEMTEELYSSLLGQRKTMLESELVV</sequence>
<dbReference type="PANTHER" id="PTHR15565:SF0">
    <property type="entry name" value="PROTEIN AATF"/>
    <property type="match status" value="1"/>
</dbReference>
<evidence type="ECO:0000313" key="6">
    <source>
        <dbReference type="EMBL" id="SAL96406.1"/>
    </source>
</evidence>
<name>A0A168LAM2_ABSGL</name>
<evidence type="ECO:0000256" key="3">
    <source>
        <dbReference type="SAM" id="MobiDB-lite"/>
    </source>
</evidence>
<dbReference type="AlphaFoldDB" id="A0A168LAM2"/>
<accession>A0A168LAM2</accession>
<dbReference type="Proteomes" id="UP000078561">
    <property type="component" value="Unassembled WGS sequence"/>
</dbReference>
<dbReference type="InParanoid" id="A0A168LAM2"/>
<dbReference type="OrthoDB" id="5783963at2759"/>
<comment type="similarity">
    <text evidence="1">Belongs to the AATF family.</text>
</comment>
<dbReference type="EMBL" id="LT551016">
    <property type="protein sequence ID" value="SAL96406.1"/>
    <property type="molecule type" value="Genomic_DNA"/>
</dbReference>
<dbReference type="InterPro" id="IPR039223">
    <property type="entry name" value="AATF/Bfr2"/>
</dbReference>
<gene>
    <name evidence="6" type="primary">ABSGL_01809.1 scaffold 2319</name>
</gene>
<feature type="compositionally biased region" description="Acidic residues" evidence="3">
    <location>
        <begin position="104"/>
        <end position="161"/>
    </location>
</feature>
<proteinExistence type="inferred from homology"/>
<dbReference type="Pfam" id="PF13339">
    <property type="entry name" value="AATF-Che1"/>
    <property type="match status" value="1"/>
</dbReference>
<feature type="domain" description="AATF leucine zipper-containing" evidence="5">
    <location>
        <begin position="187"/>
        <end position="318"/>
    </location>
</feature>
<feature type="compositionally biased region" description="Basic and acidic residues" evidence="3">
    <location>
        <begin position="41"/>
        <end position="51"/>
    </location>
</feature>
<protein>
    <recommendedName>
        <fullName evidence="2">Protein BFR2</fullName>
    </recommendedName>
</protein>
<evidence type="ECO:0000313" key="7">
    <source>
        <dbReference type="Proteomes" id="UP000078561"/>
    </source>
</evidence>
<evidence type="ECO:0000259" key="5">
    <source>
        <dbReference type="Pfam" id="PF13339"/>
    </source>
</evidence>
<keyword evidence="7" id="KW-1185">Reference proteome</keyword>
<feature type="compositionally biased region" description="Acidic residues" evidence="3">
    <location>
        <begin position="86"/>
        <end position="96"/>
    </location>
</feature>
<dbReference type="InterPro" id="IPR025160">
    <property type="entry name" value="AATF"/>
</dbReference>
<dbReference type="Pfam" id="PF08164">
    <property type="entry name" value="TRAUB"/>
    <property type="match status" value="1"/>
</dbReference>
<feature type="region of interest" description="Disordered" evidence="3">
    <location>
        <begin position="1"/>
        <end position="161"/>
    </location>
</feature>
<reference evidence="6" key="1">
    <citation type="submission" date="2016-04" db="EMBL/GenBank/DDBJ databases">
        <authorList>
            <person name="Evans L.H."/>
            <person name="Alamgir A."/>
            <person name="Owens N."/>
            <person name="Weber N.D."/>
            <person name="Virtaneva K."/>
            <person name="Barbian K."/>
            <person name="Babar A."/>
            <person name="Rosenke K."/>
        </authorList>
    </citation>
    <scope>NUCLEOTIDE SEQUENCE [LARGE SCALE GENOMIC DNA]</scope>
    <source>
        <strain evidence="6">CBS 101.48</strain>
    </source>
</reference>